<dbReference type="AlphaFoldDB" id="A0AAE3XEP9"/>
<name>A0AAE3XEP9_9DEIO</name>
<organism evidence="2 3">
    <name type="scientific">Deinococcus soli</name>
    <name type="common">ex Cha et al. 2016</name>
    <dbReference type="NCBI Taxonomy" id="1309411"/>
    <lineage>
        <taxon>Bacteria</taxon>
        <taxon>Thermotogati</taxon>
        <taxon>Deinococcota</taxon>
        <taxon>Deinococci</taxon>
        <taxon>Deinococcales</taxon>
        <taxon>Deinococcaceae</taxon>
        <taxon>Deinococcus</taxon>
    </lineage>
</organism>
<comment type="caution">
    <text evidence="2">The sequence shown here is derived from an EMBL/GenBank/DDBJ whole genome shotgun (WGS) entry which is preliminary data.</text>
</comment>
<evidence type="ECO:0000313" key="2">
    <source>
        <dbReference type="EMBL" id="MDR6219971.1"/>
    </source>
</evidence>
<dbReference type="Proteomes" id="UP001185331">
    <property type="component" value="Unassembled WGS sequence"/>
</dbReference>
<keyword evidence="1" id="KW-1133">Transmembrane helix</keyword>
<protein>
    <submittedName>
        <fullName evidence="2">Type II secretory pathway component PulF</fullName>
    </submittedName>
</protein>
<evidence type="ECO:0000313" key="3">
    <source>
        <dbReference type="Proteomes" id="UP001185331"/>
    </source>
</evidence>
<dbReference type="EMBL" id="JAVDQK010000010">
    <property type="protein sequence ID" value="MDR6219971.1"/>
    <property type="molecule type" value="Genomic_DNA"/>
</dbReference>
<sequence>MSHVAATDESGTSATRLANELATWQLKIKAEVKRALIRALLVVITSCLAALFMVVSVLPPFIHLLPDLVP</sequence>
<feature type="transmembrane region" description="Helical" evidence="1">
    <location>
        <begin position="35"/>
        <end position="62"/>
    </location>
</feature>
<evidence type="ECO:0000256" key="1">
    <source>
        <dbReference type="SAM" id="Phobius"/>
    </source>
</evidence>
<proteinExistence type="predicted"/>
<keyword evidence="1" id="KW-0812">Transmembrane</keyword>
<reference evidence="2" key="1">
    <citation type="submission" date="2023-07" db="EMBL/GenBank/DDBJ databases">
        <title>Sorghum-associated microbial communities from plants grown in Nebraska, USA.</title>
        <authorList>
            <person name="Schachtman D."/>
        </authorList>
    </citation>
    <scope>NUCLEOTIDE SEQUENCE</scope>
    <source>
        <strain evidence="2">BE330</strain>
    </source>
</reference>
<gene>
    <name evidence="2" type="ORF">J2Y00_003582</name>
</gene>
<accession>A0AAE3XEP9</accession>
<dbReference type="RefSeq" id="WP_309869517.1">
    <property type="nucleotide sequence ID" value="NZ_JAVDQK010000010.1"/>
</dbReference>
<keyword evidence="1" id="KW-0472">Membrane</keyword>